<comment type="subcellular location">
    <subcellularLocation>
        <location evidence="1">Cell membrane</location>
        <topology evidence="1">Multi-pass membrane protein</topology>
    </subcellularLocation>
</comment>
<dbReference type="AlphaFoldDB" id="A0A7S0AZL5"/>
<feature type="compositionally biased region" description="Basic and acidic residues" evidence="8">
    <location>
        <begin position="414"/>
        <end position="424"/>
    </location>
</feature>
<evidence type="ECO:0000256" key="9">
    <source>
        <dbReference type="SAM" id="Phobius"/>
    </source>
</evidence>
<dbReference type="PANTHER" id="PTHR33281">
    <property type="entry name" value="UPF0187 PROTEIN YNEE"/>
    <property type="match status" value="1"/>
</dbReference>
<keyword evidence="2" id="KW-0813">Transport</keyword>
<evidence type="ECO:0000256" key="5">
    <source>
        <dbReference type="ARBA" id="ARBA00022989"/>
    </source>
</evidence>
<evidence type="ECO:0008006" key="11">
    <source>
        <dbReference type="Google" id="ProtNLM"/>
    </source>
</evidence>
<dbReference type="PANTHER" id="PTHR33281:SF19">
    <property type="entry name" value="VOLTAGE-DEPENDENT ANION CHANNEL-FORMING PROTEIN YNEE"/>
    <property type="match status" value="1"/>
</dbReference>
<feature type="region of interest" description="Disordered" evidence="8">
    <location>
        <begin position="1"/>
        <end position="50"/>
    </location>
</feature>
<dbReference type="GO" id="GO:0005886">
    <property type="term" value="C:plasma membrane"/>
    <property type="evidence" value="ECO:0007669"/>
    <property type="project" value="UniProtKB-SubCell"/>
</dbReference>
<feature type="transmembrane region" description="Helical" evidence="9">
    <location>
        <begin position="136"/>
        <end position="158"/>
    </location>
</feature>
<feature type="compositionally biased region" description="Basic and acidic residues" evidence="8">
    <location>
        <begin position="31"/>
        <end position="50"/>
    </location>
</feature>
<evidence type="ECO:0000256" key="2">
    <source>
        <dbReference type="ARBA" id="ARBA00022448"/>
    </source>
</evidence>
<evidence type="ECO:0000256" key="7">
    <source>
        <dbReference type="ARBA" id="ARBA00023136"/>
    </source>
</evidence>
<dbReference type="EMBL" id="HBEJ01017135">
    <property type="protein sequence ID" value="CAD8378366.1"/>
    <property type="molecule type" value="Transcribed_RNA"/>
</dbReference>
<evidence type="ECO:0000313" key="10">
    <source>
        <dbReference type="EMBL" id="CAD8378366.1"/>
    </source>
</evidence>
<evidence type="ECO:0000256" key="4">
    <source>
        <dbReference type="ARBA" id="ARBA00022692"/>
    </source>
</evidence>
<keyword evidence="5 9" id="KW-1133">Transmembrane helix</keyword>
<keyword evidence="7 9" id="KW-0472">Membrane</keyword>
<evidence type="ECO:0000256" key="6">
    <source>
        <dbReference type="ARBA" id="ARBA00023065"/>
    </source>
</evidence>
<reference evidence="10" key="1">
    <citation type="submission" date="2021-01" db="EMBL/GenBank/DDBJ databases">
        <authorList>
            <person name="Corre E."/>
            <person name="Pelletier E."/>
            <person name="Niang G."/>
            <person name="Scheremetjew M."/>
            <person name="Finn R."/>
            <person name="Kale V."/>
            <person name="Holt S."/>
            <person name="Cochrane G."/>
            <person name="Meng A."/>
            <person name="Brown T."/>
            <person name="Cohen L."/>
        </authorList>
    </citation>
    <scope>NUCLEOTIDE SEQUENCE</scope>
    <source>
        <strain evidence="10">CCMP3303</strain>
    </source>
</reference>
<protein>
    <recommendedName>
        <fullName evidence="11">Bestrophin homolog</fullName>
    </recommendedName>
</protein>
<keyword evidence="4 9" id="KW-0812">Transmembrane</keyword>
<feature type="compositionally biased region" description="Low complexity" evidence="8">
    <location>
        <begin position="10"/>
        <end position="28"/>
    </location>
</feature>
<sequence>MPTVLTGRMPSNGNMSTTTSSNGGDTPPSRSPKEHDVVTDGDANDDHADDSPPLLFHQSSVACVLDDKVALDVLGKPSLRRRLFGRFVVTFRRQKIFLFSSLVIVVMWSCACASFAEELHENAATDPGGRADTWLAWLEGAGGKFRLVGILFIFALVFRFNRCYDRWAMGRSTWGKIISTSLDATRMANYWMVDEGEEFADRFSRFVVVLAYATKALLRGHCLGDANEDGEMLIERGYLTREELDDINEDDGWEPHYCLDMLSELLIEVHYRPKGMMFDSNHKVHSQLFRAVDGAITTLGGAIGDAIRIRASGLPPTYDGVHHVIFYFYFILAPIFFAPSVGWALPTLIGFESLIIMMIIVLGSELIEPFGKDRVDLPLELFCETIEVQVSQIVRRSKRKAVKRFAQSSNVEKAISESEKETPIRHSQSFRRGVAVDHKKKKKKKALPQGPLRSSRSTT</sequence>
<evidence type="ECO:0000256" key="1">
    <source>
        <dbReference type="ARBA" id="ARBA00004651"/>
    </source>
</evidence>
<keyword evidence="6" id="KW-0406">Ion transport</keyword>
<accession>A0A7S0AZL5</accession>
<evidence type="ECO:0000256" key="8">
    <source>
        <dbReference type="SAM" id="MobiDB-lite"/>
    </source>
</evidence>
<feature type="transmembrane region" description="Helical" evidence="9">
    <location>
        <begin position="96"/>
        <end position="116"/>
    </location>
</feature>
<proteinExistence type="predicted"/>
<dbReference type="GO" id="GO:0005254">
    <property type="term" value="F:chloride channel activity"/>
    <property type="evidence" value="ECO:0007669"/>
    <property type="project" value="InterPro"/>
</dbReference>
<name>A0A7S0AZL5_9STRA</name>
<gene>
    <name evidence="10" type="ORF">MPOL1434_LOCUS9995</name>
</gene>
<dbReference type="Pfam" id="PF25539">
    <property type="entry name" value="Bestrophin_2"/>
    <property type="match status" value="1"/>
</dbReference>
<feature type="region of interest" description="Disordered" evidence="8">
    <location>
        <begin position="411"/>
        <end position="459"/>
    </location>
</feature>
<dbReference type="InterPro" id="IPR044669">
    <property type="entry name" value="YneE/VCCN1/2-like"/>
</dbReference>
<evidence type="ECO:0000256" key="3">
    <source>
        <dbReference type="ARBA" id="ARBA00022475"/>
    </source>
</evidence>
<feature type="transmembrane region" description="Helical" evidence="9">
    <location>
        <begin position="320"/>
        <end position="337"/>
    </location>
</feature>
<keyword evidence="3" id="KW-1003">Cell membrane</keyword>
<organism evidence="10">
    <name type="scientific">Minutocellus polymorphus</name>
    <dbReference type="NCBI Taxonomy" id="265543"/>
    <lineage>
        <taxon>Eukaryota</taxon>
        <taxon>Sar</taxon>
        <taxon>Stramenopiles</taxon>
        <taxon>Ochrophyta</taxon>
        <taxon>Bacillariophyta</taxon>
        <taxon>Mediophyceae</taxon>
        <taxon>Cymatosirophycidae</taxon>
        <taxon>Cymatosirales</taxon>
        <taxon>Cymatosiraceae</taxon>
        <taxon>Minutocellus</taxon>
    </lineage>
</organism>